<evidence type="ECO:0000313" key="1">
    <source>
        <dbReference type="EMBL" id="GAF75019.1"/>
    </source>
</evidence>
<protein>
    <recommendedName>
        <fullName evidence="2">ATP-binding protein</fullName>
    </recommendedName>
</protein>
<sequence length="200" mass="23021">MREPFARFVKNELGAGFLLIVCGLPGTWKTETTEEVSKIKGYPLLRTDLIRLEVLKDEDIFDGKVASDMDKRTMVYDEMFAQAEEILKKGDGVILDATFIMQSLRGRAAAIAAKHNLTFVIMQTDCPQDVSIRRILKRTKENYESNALTEEAYLNNKKRFEEVNLDDLKGLYPNLNVIHFIVDTRSDPPEDWYIIDVQKR</sequence>
<accession>X0S1W1</accession>
<comment type="caution">
    <text evidence="1">The sequence shown here is derived from an EMBL/GenBank/DDBJ whole genome shotgun (WGS) entry which is preliminary data.</text>
</comment>
<name>X0S1W1_9ZZZZ</name>
<dbReference type="EMBL" id="BARS01008176">
    <property type="protein sequence ID" value="GAF75019.1"/>
    <property type="molecule type" value="Genomic_DNA"/>
</dbReference>
<dbReference type="AlphaFoldDB" id="X0S1W1"/>
<gene>
    <name evidence="1" type="ORF">S01H1_15647</name>
</gene>
<dbReference type="InterPro" id="IPR027417">
    <property type="entry name" value="P-loop_NTPase"/>
</dbReference>
<evidence type="ECO:0008006" key="2">
    <source>
        <dbReference type="Google" id="ProtNLM"/>
    </source>
</evidence>
<proteinExistence type="predicted"/>
<organism evidence="1">
    <name type="scientific">marine sediment metagenome</name>
    <dbReference type="NCBI Taxonomy" id="412755"/>
    <lineage>
        <taxon>unclassified sequences</taxon>
        <taxon>metagenomes</taxon>
        <taxon>ecological metagenomes</taxon>
    </lineage>
</organism>
<dbReference type="SUPFAM" id="SSF52540">
    <property type="entry name" value="P-loop containing nucleoside triphosphate hydrolases"/>
    <property type="match status" value="1"/>
</dbReference>
<dbReference type="Gene3D" id="3.40.50.300">
    <property type="entry name" value="P-loop containing nucleotide triphosphate hydrolases"/>
    <property type="match status" value="1"/>
</dbReference>
<dbReference type="Pfam" id="PF13671">
    <property type="entry name" value="AAA_33"/>
    <property type="match status" value="1"/>
</dbReference>
<reference evidence="1" key="1">
    <citation type="journal article" date="2014" name="Front. Microbiol.">
        <title>High frequency of phylogenetically diverse reductive dehalogenase-homologous genes in deep subseafloor sedimentary metagenomes.</title>
        <authorList>
            <person name="Kawai M."/>
            <person name="Futagami T."/>
            <person name="Toyoda A."/>
            <person name="Takaki Y."/>
            <person name="Nishi S."/>
            <person name="Hori S."/>
            <person name="Arai W."/>
            <person name="Tsubouchi T."/>
            <person name="Morono Y."/>
            <person name="Uchiyama I."/>
            <person name="Ito T."/>
            <person name="Fujiyama A."/>
            <person name="Inagaki F."/>
            <person name="Takami H."/>
        </authorList>
    </citation>
    <scope>NUCLEOTIDE SEQUENCE</scope>
    <source>
        <strain evidence="1">Expedition CK06-06</strain>
    </source>
</reference>